<accession>A0A5C6M6M9</accession>
<evidence type="ECO:0008006" key="4">
    <source>
        <dbReference type="Google" id="ProtNLM"/>
    </source>
</evidence>
<proteinExistence type="predicted"/>
<protein>
    <recommendedName>
        <fullName evidence="4">Lipoprotein</fullName>
    </recommendedName>
</protein>
<dbReference type="AlphaFoldDB" id="A0A5C6M6M9"/>
<dbReference type="PROSITE" id="PS51257">
    <property type="entry name" value="PROKAR_LIPOPROTEIN"/>
    <property type="match status" value="1"/>
</dbReference>
<dbReference type="Proteomes" id="UP000321083">
    <property type="component" value="Unassembled WGS sequence"/>
</dbReference>
<feature type="region of interest" description="Disordered" evidence="1">
    <location>
        <begin position="65"/>
        <end position="94"/>
    </location>
</feature>
<gene>
    <name evidence="2" type="ORF">E3A20_10680</name>
</gene>
<reference evidence="2 3" key="2">
    <citation type="submission" date="2019-08" db="EMBL/GenBank/DDBJ databases">
        <authorList>
            <person name="Henke P."/>
        </authorList>
    </citation>
    <scope>NUCLEOTIDE SEQUENCE [LARGE SCALE GENOMIC DNA]</scope>
    <source>
        <strain evidence="2">Phe10_nw2017</strain>
    </source>
</reference>
<sequence length="94" mass="10184">MPGTVTRIAAIAILPLLVSAAGCRYDGSFMQMDSNAPFPFFGLQLSVDSGSRTPRHPLSRELHIPLGAPDLSTQGRAPQHPRSPQLKLVRLSQH</sequence>
<reference evidence="2 3" key="1">
    <citation type="submission" date="2019-08" db="EMBL/GenBank/DDBJ databases">
        <title>100 year-old enigma solved: identification of Planctomyces bekefii, the type genus and species of the phylum Planctomycetes.</title>
        <authorList>
            <person name="Svetlana D.N."/>
            <person name="Overmann J."/>
        </authorList>
    </citation>
    <scope>NUCLEOTIDE SEQUENCE [LARGE SCALE GENOMIC DNA]</scope>
    <source>
        <strain evidence="2">Phe10_nw2017</strain>
    </source>
</reference>
<keyword evidence="3" id="KW-1185">Reference proteome</keyword>
<organism evidence="2 3">
    <name type="scientific">Planctomyces bekefii</name>
    <dbReference type="NCBI Taxonomy" id="1653850"/>
    <lineage>
        <taxon>Bacteria</taxon>
        <taxon>Pseudomonadati</taxon>
        <taxon>Planctomycetota</taxon>
        <taxon>Planctomycetia</taxon>
        <taxon>Planctomycetales</taxon>
        <taxon>Planctomycetaceae</taxon>
        <taxon>Planctomyces</taxon>
    </lineage>
</organism>
<evidence type="ECO:0000313" key="3">
    <source>
        <dbReference type="Proteomes" id="UP000321083"/>
    </source>
</evidence>
<evidence type="ECO:0000313" key="2">
    <source>
        <dbReference type="EMBL" id="TWW09799.1"/>
    </source>
</evidence>
<comment type="caution">
    <text evidence="2">The sequence shown here is derived from an EMBL/GenBank/DDBJ whole genome shotgun (WGS) entry which is preliminary data.</text>
</comment>
<dbReference type="EMBL" id="SRHE01000175">
    <property type="protein sequence ID" value="TWW09799.1"/>
    <property type="molecule type" value="Genomic_DNA"/>
</dbReference>
<evidence type="ECO:0000256" key="1">
    <source>
        <dbReference type="SAM" id="MobiDB-lite"/>
    </source>
</evidence>
<name>A0A5C6M6M9_9PLAN</name>